<proteinExistence type="inferred from homology"/>
<dbReference type="EC" id="2.3.1.1" evidence="5"/>
<dbReference type="Pfam" id="PF04768">
    <property type="entry name" value="NAT"/>
    <property type="match status" value="2"/>
</dbReference>
<evidence type="ECO:0000256" key="14">
    <source>
        <dbReference type="ARBA" id="ARBA00033251"/>
    </source>
</evidence>
<dbReference type="Gene3D" id="3.40.1160.10">
    <property type="entry name" value="Acetylglutamate kinase-like"/>
    <property type="match status" value="1"/>
</dbReference>
<protein>
    <recommendedName>
        <fullName evidence="6">Amino-acid acetyltransferase, mitochondrial</fullName>
        <ecNumber evidence="5">2.3.1.1</ecNumber>
    </recommendedName>
    <alternativeName>
        <fullName evidence="12">Arginine-requiring protein 2</fullName>
    </alternativeName>
    <alternativeName>
        <fullName evidence="13">Glutamate N-acetyltransferase</fullName>
    </alternativeName>
    <alternativeName>
        <fullName evidence="14">N-acetylglutamate synthase</fullName>
    </alternativeName>
</protein>
<evidence type="ECO:0000259" key="17">
    <source>
        <dbReference type="PROSITE" id="PS50181"/>
    </source>
</evidence>
<comment type="catalytic activity">
    <reaction evidence="15">
        <text>L-glutamate + acetyl-CoA = N-acetyl-L-glutamate + CoA + H(+)</text>
        <dbReference type="Rhea" id="RHEA:24292"/>
        <dbReference type="ChEBI" id="CHEBI:15378"/>
        <dbReference type="ChEBI" id="CHEBI:29985"/>
        <dbReference type="ChEBI" id="CHEBI:44337"/>
        <dbReference type="ChEBI" id="CHEBI:57287"/>
        <dbReference type="ChEBI" id="CHEBI:57288"/>
        <dbReference type="EC" id="2.3.1.1"/>
    </reaction>
</comment>
<evidence type="ECO:0000313" key="20">
    <source>
        <dbReference type="Proteomes" id="UP000284842"/>
    </source>
</evidence>
<organism evidence="19 20">
    <name type="scientific">Panaeolus cyanescens</name>
    <dbReference type="NCBI Taxonomy" id="181874"/>
    <lineage>
        <taxon>Eukaryota</taxon>
        <taxon>Fungi</taxon>
        <taxon>Dikarya</taxon>
        <taxon>Basidiomycota</taxon>
        <taxon>Agaricomycotina</taxon>
        <taxon>Agaricomycetes</taxon>
        <taxon>Agaricomycetidae</taxon>
        <taxon>Agaricales</taxon>
        <taxon>Agaricineae</taxon>
        <taxon>Galeropsidaceae</taxon>
        <taxon>Panaeolus</taxon>
    </lineage>
</organism>
<dbReference type="PANTHER" id="PTHR23342:SF4">
    <property type="entry name" value="AMINO-ACID ACETYLTRANSFERASE, MITOCHONDRIAL"/>
    <property type="match status" value="1"/>
</dbReference>
<dbReference type="Pfam" id="PF12937">
    <property type="entry name" value="F-box-like"/>
    <property type="match status" value="2"/>
</dbReference>
<dbReference type="SUPFAM" id="SSF81383">
    <property type="entry name" value="F-box domain"/>
    <property type="match status" value="2"/>
</dbReference>
<dbReference type="InParanoid" id="A0A409V8Q8"/>
<dbReference type="GO" id="GO:0006526">
    <property type="term" value="P:L-arginine biosynthetic process"/>
    <property type="evidence" value="ECO:0007669"/>
    <property type="project" value="UniProtKB-UniPathway"/>
</dbReference>
<comment type="subcellular location">
    <subcellularLocation>
        <location evidence="2">Mitochondrion</location>
    </subcellularLocation>
</comment>
<dbReference type="STRING" id="181874.A0A409V8Q8"/>
<reference evidence="19 20" key="1">
    <citation type="journal article" date="2018" name="Evol. Lett.">
        <title>Horizontal gene cluster transfer increased hallucinogenic mushroom diversity.</title>
        <authorList>
            <person name="Reynolds H.T."/>
            <person name="Vijayakumar V."/>
            <person name="Gluck-Thaler E."/>
            <person name="Korotkin H.B."/>
            <person name="Matheny P.B."/>
            <person name="Slot J.C."/>
        </authorList>
    </citation>
    <scope>NUCLEOTIDE SEQUENCE [LARGE SCALE GENOMIC DNA]</scope>
    <source>
        <strain evidence="19 20">2629</strain>
    </source>
</reference>
<dbReference type="GO" id="GO:0005759">
    <property type="term" value="C:mitochondrial matrix"/>
    <property type="evidence" value="ECO:0007669"/>
    <property type="project" value="TreeGrafter"/>
</dbReference>
<dbReference type="Gene3D" id="1.20.1280.50">
    <property type="match status" value="2"/>
</dbReference>
<keyword evidence="11" id="KW-0012">Acyltransferase</keyword>
<dbReference type="InterPro" id="IPR036393">
    <property type="entry name" value="AceGlu_kinase-like_sf"/>
</dbReference>
<feature type="domain" description="N-acetyltransferase" evidence="18">
    <location>
        <begin position="1448"/>
        <end position="1624"/>
    </location>
</feature>
<accession>A0A409V8Q8</accession>
<evidence type="ECO:0000256" key="8">
    <source>
        <dbReference type="ARBA" id="ARBA00022679"/>
    </source>
</evidence>
<name>A0A409V8Q8_9AGAR</name>
<comment type="function">
    <text evidence="1">N-acetylglutamate synthase involved in arginine biosynthesis.</text>
</comment>
<dbReference type="PANTHER" id="PTHR23342">
    <property type="entry name" value="N-ACETYLGLUTAMATE SYNTHASE"/>
    <property type="match status" value="1"/>
</dbReference>
<evidence type="ECO:0000256" key="12">
    <source>
        <dbReference type="ARBA" id="ARBA00030322"/>
    </source>
</evidence>
<feature type="domain" description="F-box" evidence="17">
    <location>
        <begin position="556"/>
        <end position="603"/>
    </location>
</feature>
<keyword evidence="10" id="KW-0496">Mitochondrion</keyword>
<evidence type="ECO:0000256" key="9">
    <source>
        <dbReference type="ARBA" id="ARBA00022946"/>
    </source>
</evidence>
<evidence type="ECO:0000256" key="10">
    <source>
        <dbReference type="ARBA" id="ARBA00023128"/>
    </source>
</evidence>
<comment type="caution">
    <text evidence="19">The sequence shown here is derived from an EMBL/GenBank/DDBJ whole genome shotgun (WGS) entry which is preliminary data.</text>
</comment>
<comment type="similarity">
    <text evidence="4">Belongs to the acetyltransferase family.</text>
</comment>
<keyword evidence="9" id="KW-0809">Transit peptide</keyword>
<evidence type="ECO:0000256" key="15">
    <source>
        <dbReference type="ARBA" id="ARBA00048372"/>
    </source>
</evidence>
<keyword evidence="7" id="KW-0028">Amino-acid biosynthesis</keyword>
<evidence type="ECO:0000256" key="5">
    <source>
        <dbReference type="ARBA" id="ARBA00012697"/>
    </source>
</evidence>
<dbReference type="PROSITE" id="PS50181">
    <property type="entry name" value="FBOX"/>
    <property type="match status" value="1"/>
</dbReference>
<evidence type="ECO:0000259" key="18">
    <source>
        <dbReference type="PROSITE" id="PS51731"/>
    </source>
</evidence>
<evidence type="ECO:0000313" key="19">
    <source>
        <dbReference type="EMBL" id="PPQ62966.1"/>
    </source>
</evidence>
<keyword evidence="20" id="KW-1185">Reference proteome</keyword>
<dbReference type="Proteomes" id="UP000284842">
    <property type="component" value="Unassembled WGS sequence"/>
</dbReference>
<dbReference type="FunFam" id="3.40.630.30:FF:000070">
    <property type="entry name" value="Acetylglutamate kinase"/>
    <property type="match status" value="1"/>
</dbReference>
<evidence type="ECO:0000256" key="7">
    <source>
        <dbReference type="ARBA" id="ARBA00022605"/>
    </source>
</evidence>
<evidence type="ECO:0000256" key="6">
    <source>
        <dbReference type="ARBA" id="ARBA00018802"/>
    </source>
</evidence>
<evidence type="ECO:0000256" key="4">
    <source>
        <dbReference type="ARBA" id="ARBA00008694"/>
    </source>
</evidence>
<dbReference type="Gene3D" id="3.40.630.30">
    <property type="match status" value="1"/>
</dbReference>
<evidence type="ECO:0000256" key="2">
    <source>
        <dbReference type="ARBA" id="ARBA00004173"/>
    </source>
</evidence>
<dbReference type="GO" id="GO:0004042">
    <property type="term" value="F:L-glutamate N-acetyltransferase activity"/>
    <property type="evidence" value="ECO:0007669"/>
    <property type="project" value="TreeGrafter"/>
</dbReference>
<dbReference type="EMBL" id="NHTK01006134">
    <property type="protein sequence ID" value="PPQ62966.1"/>
    <property type="molecule type" value="Genomic_DNA"/>
</dbReference>
<dbReference type="InterPro" id="IPR006855">
    <property type="entry name" value="Vertebrate-like_GNAT_dom"/>
</dbReference>
<evidence type="ECO:0000256" key="11">
    <source>
        <dbReference type="ARBA" id="ARBA00023315"/>
    </source>
</evidence>
<gene>
    <name evidence="19" type="ORF">CVT24_006072</name>
</gene>
<evidence type="ECO:0000256" key="13">
    <source>
        <dbReference type="ARBA" id="ARBA00030346"/>
    </source>
</evidence>
<comment type="pathway">
    <text evidence="3">Amino-acid biosynthesis; L-arginine biosynthesis; N(2)-acetyl-L-ornithine from L-glutamate: step 1/4.</text>
</comment>
<dbReference type="CDD" id="cd09917">
    <property type="entry name" value="F-box_SF"/>
    <property type="match status" value="2"/>
</dbReference>
<dbReference type="OrthoDB" id="5585968at2759"/>
<feature type="compositionally biased region" description="Low complexity" evidence="16">
    <location>
        <begin position="1116"/>
        <end position="1132"/>
    </location>
</feature>
<dbReference type="InterPro" id="IPR036047">
    <property type="entry name" value="F-box-like_dom_sf"/>
</dbReference>
<dbReference type="UniPathway" id="UPA00068"/>
<feature type="region of interest" description="Disordered" evidence="16">
    <location>
        <begin position="1102"/>
        <end position="1135"/>
    </location>
</feature>
<evidence type="ECO:0000256" key="16">
    <source>
        <dbReference type="SAM" id="MobiDB-lite"/>
    </source>
</evidence>
<evidence type="ECO:0000256" key="3">
    <source>
        <dbReference type="ARBA" id="ARBA00004925"/>
    </source>
</evidence>
<evidence type="ECO:0000256" key="1">
    <source>
        <dbReference type="ARBA" id="ARBA00002294"/>
    </source>
</evidence>
<dbReference type="GO" id="GO:0006592">
    <property type="term" value="P:ornithine biosynthetic process"/>
    <property type="evidence" value="ECO:0007669"/>
    <property type="project" value="TreeGrafter"/>
</dbReference>
<keyword evidence="8" id="KW-0808">Transferase</keyword>
<sequence>MLSTELWLQIFDFLDGKSLVRCMQTSHAMKDLICHTSSLKYKIALHKACLIDGPTHDLGDIDASSSTRLQVLSEHQKAWKTLSWRQEMNITMTRAGLWELFAGVFAQNTIDGGFEFHQLPSQLRSIQYETWTVNGGFDFTVRDFGMDPTQDLLVLIESPPLQAQGRQYILHLRNIRDGKPHARARLTDLHAPPNSILERTRSFAIQVSGDYIGVLAISINGRGLTIWNWKTGSVKLATQGSQLKSFTFFSANLVMVANVAGDGSDNGALDLLDFFDSAVDSIEQACEYSEIRPIVQLQYPACHDNVNLHYLEIRSDPSPNWKESHAVPFSVDPSNTLYIMRMWMVARRGSGSLFHFVPSSVLSSFVERGGIIPWLEWGPTKTMIGVPSTAPSDTWVCFVHGWKYVAGQMENQGQQGFSGYCCDFSPKVSTESEPEGSVDFEEEGKPEPWRDPSVFPFDALFDQPIGKHIPHRIKRFHLPDSHTHCEVMCSEDSIIVVDQTLKLEEKNATEHEAYCYLVLAIQILESILRVEVSTATFCQLGIYTLYPAVCHHPDTKIMAATLPIEVLLRILEVLDTRSLLRCMRVSSSVKKLIAQTTSLQLKIELTKARLREGPRLGDDESSASSSRLERLKKHQHAWKNFKWSREITIPIQRGGLWELYGGVLAQNTQDDTFIFHQLPSDLRSIPHETWQIETNFGFRVRDFGMDPAQDLFVLIEKPSSSGAQFKVHLRSLKDGRVHPSALTSPIHIPPRQTSARPSSFSIQVAGDYLGVLALSGAHGNELTIWEWKTGKVKLNTYGQGLKAFSFLSKEVVILATLRPSHRKAALELVNFQTAGSERSAVCDIEEKVGLQYPSFVGDSILFEDLEVRNDPGPLWQEAKAVPFCHDPEESMYVMTMWIVVDGDLGCLLHFIPSSVMTSLSQRSGKVLWKDWGLESTMITAPQGLNSLNWVCYVHGWKYVIEKPRSSETTGFTAYYCDFRPQYEQGAEGQEQAPIVRGQKVGIWSEPELVSLGNLFREPIGTRIPYVAQEFHLADVHAHCDVMCAEDNIVIVDNSRTKHSIPEPLDDHRPPDHDFIMSILRANPSLRDTRSYLNSFGLRPQTKQAPVLEPKSLPLQPATDPTRSAPTTSTTTAELPKPSPVIASILNPVYHRTALVKLQGPFTDKQLDSITRGLVYLQKLGLVSVIVVENDDLPRGDHEERPALIDEINRVVTHLEKQGARARPVVGAVVRLGPKPEDTDDAALHFDFEPPETHIIPSDLTPIRSALNAGEIPVIAPFALDSFCRSVRVDANDVIAGLVRGMVEVSSLDKSSKPAPAEGVLDFSTDIDLTPLRLMIINREGGVPSYARSGYPHLLINLTSEFDHIHETFNENWRHSNPTALSNLALARTCLAYMPTSSSAIMVSHKSPSSLIGNLITNKPAVSSSLPHALLQGNRSITPHTPTLLRRGLPIQVFRSVADIDKDKLNNLLEQSFNRVLDKKAFYERLEKDLDFVIVAGDYAGAAIVTNEPSSTSSTPISYLDKFAVLPNHQGDGTVDFLWVALHDESYGLGHPFSANPNGGKGGVGEGRDLVWRSRSNNPVNKWYFERSSGHVRLGDWVLFWCDGEKRLKIEQGRRGSDGLSYVEEWEKGRLADWAKVVAKIPSSWK</sequence>
<dbReference type="InterPro" id="IPR001810">
    <property type="entry name" value="F-box_dom"/>
</dbReference>
<dbReference type="PROSITE" id="PS51731">
    <property type="entry name" value="GNAT_NAGS"/>
    <property type="match status" value="1"/>
</dbReference>
<dbReference type="SMART" id="SM00256">
    <property type="entry name" value="FBOX"/>
    <property type="match status" value="2"/>
</dbReference>